<dbReference type="PANTHER" id="PTHR37825">
    <property type="entry name" value="TRNA(MET) CYTIDINE ACETATE LIGASE"/>
    <property type="match status" value="1"/>
</dbReference>
<dbReference type="Pfam" id="PF05636">
    <property type="entry name" value="HIGH_NTase1"/>
    <property type="match status" value="1"/>
</dbReference>
<dbReference type="HAMAP" id="MF_01539">
    <property type="entry name" value="TmcAL"/>
    <property type="match status" value="1"/>
</dbReference>
<comment type="function">
    <text evidence="3">Catalyzes the formation of N(4)-acetylcytidine (ac(4)C) at the wobble position of elongator tRNA(Met), using acetate and ATP as substrates. First activates an acetate ion to form acetyladenylate (Ac-AMP) and then transfers the acetyl group to tRNA to form ac(4)C34.</text>
</comment>
<keyword evidence="3" id="KW-0820">tRNA-binding</keyword>
<dbReference type="SUPFAM" id="SSF52374">
    <property type="entry name" value="Nucleotidylyl transferase"/>
    <property type="match status" value="1"/>
</dbReference>
<gene>
    <name evidence="3" type="primary">tmcAL</name>
    <name evidence="4" type="ORF">FOC49_01405</name>
</gene>
<evidence type="ECO:0000256" key="3">
    <source>
        <dbReference type="HAMAP-Rule" id="MF_01539"/>
    </source>
</evidence>
<dbReference type="EC" id="6.3.4.-" evidence="3"/>
<dbReference type="PANTHER" id="PTHR37825:SF1">
    <property type="entry name" value="TRNA(MET) CYTIDINE ACETATE LIGASE"/>
    <property type="match status" value="1"/>
</dbReference>
<keyword evidence="1 3" id="KW-0436">Ligase</keyword>
<feature type="binding site" evidence="3">
    <location>
        <position position="104"/>
    </location>
    <ligand>
        <name>ATP</name>
        <dbReference type="ChEBI" id="CHEBI:30616"/>
    </ligand>
</feature>
<evidence type="ECO:0000256" key="1">
    <source>
        <dbReference type="ARBA" id="ARBA00022598"/>
    </source>
</evidence>
<dbReference type="AlphaFoldDB" id="A0AAP9HBH4"/>
<comment type="catalytic activity">
    <reaction evidence="3">
        <text>cytidine(34) in elongator tRNA(Met) + acetate + ATP = N(4)-acetylcytidine(34) in elongator tRNA(Met) + AMP + diphosphate</text>
        <dbReference type="Rhea" id="RHEA:58144"/>
        <dbReference type="Rhea" id="RHEA-COMP:10693"/>
        <dbReference type="Rhea" id="RHEA-COMP:10694"/>
        <dbReference type="ChEBI" id="CHEBI:30089"/>
        <dbReference type="ChEBI" id="CHEBI:30616"/>
        <dbReference type="ChEBI" id="CHEBI:33019"/>
        <dbReference type="ChEBI" id="CHEBI:74900"/>
        <dbReference type="ChEBI" id="CHEBI:82748"/>
        <dbReference type="ChEBI" id="CHEBI:456215"/>
    </reaction>
</comment>
<dbReference type="Gene3D" id="3.40.50.620">
    <property type="entry name" value="HUPs"/>
    <property type="match status" value="1"/>
</dbReference>
<protein>
    <recommendedName>
        <fullName evidence="3">tRNA(Met) cytidine acetate ligase</fullName>
        <ecNumber evidence="3">6.3.4.-</ecNumber>
    </recommendedName>
</protein>
<keyword evidence="5" id="KW-1185">Reference proteome</keyword>
<dbReference type="InterPro" id="IPR008513">
    <property type="entry name" value="tRNA(Met)_cyd_acetate_ligase"/>
</dbReference>
<dbReference type="RefSeq" id="WP_004633790.1">
    <property type="nucleotide sequence ID" value="NZ_CP046314.1"/>
</dbReference>
<evidence type="ECO:0000256" key="2">
    <source>
        <dbReference type="ARBA" id="ARBA00022694"/>
    </source>
</evidence>
<sequence>MRIGIIAEFNPLHSGHKYLIEQAQNLIAANSSGGEIVCVMSEYFTQRGEVAITDGYTRAKEAVRSGCSLVVALPYLGSVAYSDDFARKSIEILDGAGITHLIFGTEEMDIEVFGEIYKKQQEISPEKYRELLKQGYSFAKINGELYGISNNNPNFSLAYSYYKMIKEFAPHIQLVPVKRTGQNLNNENLEMAQHLSATAIRKNIMSEEITSYISKELLEDIRVSKIPTEEDFFELLKYKIISLGKDGLKNIYDMREGLENRIFEAALSAKNYGELVELVITKRYSKKKIQRLLIHVLTNTTRDDYEELFGTKVFRVLAVKSEKSGLIRKINKEEKITLVSVLNSSNSMYFAQDIKVSRIYNLIVGKQDIFREKIELV</sequence>
<proteinExistence type="inferred from homology"/>
<keyword evidence="3" id="KW-0694">RNA-binding</keyword>
<evidence type="ECO:0000313" key="4">
    <source>
        <dbReference type="EMBL" id="QGS08630.1"/>
    </source>
</evidence>
<feature type="binding site" evidence="3">
    <location>
        <position position="179"/>
    </location>
    <ligand>
        <name>ATP</name>
        <dbReference type="ChEBI" id="CHEBI:30616"/>
    </ligand>
</feature>
<comment type="subcellular location">
    <subcellularLocation>
        <location evidence="3">Cytoplasm</location>
    </subcellularLocation>
</comment>
<keyword evidence="2 3" id="KW-0819">tRNA processing</keyword>
<feature type="binding site" evidence="3">
    <location>
        <begin position="6"/>
        <end position="19"/>
    </location>
    <ligand>
        <name>ATP</name>
        <dbReference type="ChEBI" id="CHEBI:30616"/>
    </ligand>
</feature>
<dbReference type="GO" id="GO:0000049">
    <property type="term" value="F:tRNA binding"/>
    <property type="evidence" value="ECO:0007669"/>
    <property type="project" value="UniProtKB-KW"/>
</dbReference>
<keyword evidence="3" id="KW-0963">Cytoplasm</keyword>
<dbReference type="GO" id="GO:0016879">
    <property type="term" value="F:ligase activity, forming carbon-nitrogen bonds"/>
    <property type="evidence" value="ECO:0007669"/>
    <property type="project" value="UniProtKB-UniRule"/>
</dbReference>
<organism evidence="4 5">
    <name type="scientific">Gemella morbillorum</name>
    <dbReference type="NCBI Taxonomy" id="29391"/>
    <lineage>
        <taxon>Bacteria</taxon>
        <taxon>Bacillati</taxon>
        <taxon>Bacillota</taxon>
        <taxon>Bacilli</taxon>
        <taxon>Bacillales</taxon>
        <taxon>Gemellaceae</taxon>
        <taxon>Gemella</taxon>
    </lineage>
</organism>
<name>A0AAP9HBH4_9BACL</name>
<accession>A0AAP9HBH4</accession>
<evidence type="ECO:0000313" key="5">
    <source>
        <dbReference type="Proteomes" id="UP000425411"/>
    </source>
</evidence>
<dbReference type="InterPro" id="IPR014729">
    <property type="entry name" value="Rossmann-like_a/b/a_fold"/>
</dbReference>
<comment type="caution">
    <text evidence="3">Lacks conserved residue(s) required for the propagation of feature annotation.</text>
</comment>
<dbReference type="GO" id="GO:0005524">
    <property type="term" value="F:ATP binding"/>
    <property type="evidence" value="ECO:0007669"/>
    <property type="project" value="UniProtKB-KW"/>
</dbReference>
<reference evidence="4 5" key="1">
    <citation type="submission" date="2019-11" db="EMBL/GenBank/DDBJ databases">
        <title>FDA dAtabase for Regulatory Grade micrObial Sequences (FDA-ARGOS): Supporting development and validation of Infectious Disease Dx tests.</title>
        <authorList>
            <person name="Turner S."/>
            <person name="Byrd R."/>
            <person name="Tallon L."/>
            <person name="Sadzewicz L."/>
            <person name="Vavikolanu K."/>
            <person name="Mehta A."/>
            <person name="Aluvathingal J."/>
            <person name="Nadendla S."/>
            <person name="Myers T."/>
            <person name="Yan Y."/>
            <person name="Sichtig H."/>
        </authorList>
    </citation>
    <scope>NUCLEOTIDE SEQUENCE [LARGE SCALE GENOMIC DNA]</scope>
    <source>
        <strain evidence="4 5">FDAARGOS_741</strain>
    </source>
</reference>
<dbReference type="GO" id="GO:0005737">
    <property type="term" value="C:cytoplasm"/>
    <property type="evidence" value="ECO:0007669"/>
    <property type="project" value="UniProtKB-SubCell"/>
</dbReference>
<dbReference type="GO" id="GO:0006400">
    <property type="term" value="P:tRNA modification"/>
    <property type="evidence" value="ECO:0007669"/>
    <property type="project" value="UniProtKB-UniRule"/>
</dbReference>
<feature type="binding site" evidence="3">
    <location>
        <position position="154"/>
    </location>
    <ligand>
        <name>ATP</name>
        <dbReference type="ChEBI" id="CHEBI:30616"/>
    </ligand>
</feature>
<dbReference type="EMBL" id="CP046314">
    <property type="protein sequence ID" value="QGS08630.1"/>
    <property type="molecule type" value="Genomic_DNA"/>
</dbReference>
<keyword evidence="3" id="KW-0547">Nucleotide-binding</keyword>
<comment type="similarity">
    <text evidence="3">Belongs to the TmcAL family.</text>
</comment>
<keyword evidence="3" id="KW-0067">ATP-binding</keyword>
<dbReference type="Proteomes" id="UP000425411">
    <property type="component" value="Chromosome"/>
</dbReference>